<dbReference type="GO" id="GO:0003677">
    <property type="term" value="F:DNA binding"/>
    <property type="evidence" value="ECO:0007669"/>
    <property type="project" value="UniProtKB-KW"/>
</dbReference>
<comment type="similarity">
    <text evidence="1">In the C-terminal section; belongs to the class-I pyridoxal-phosphate-dependent aminotransferase family.</text>
</comment>
<dbReference type="InterPro" id="IPR015421">
    <property type="entry name" value="PyrdxlP-dep_Trfase_major"/>
</dbReference>
<feature type="domain" description="HTH gntR-type" evidence="6">
    <location>
        <begin position="13"/>
        <end position="81"/>
    </location>
</feature>
<evidence type="ECO:0000259" key="6">
    <source>
        <dbReference type="PROSITE" id="PS50949"/>
    </source>
</evidence>
<dbReference type="PROSITE" id="PS50949">
    <property type="entry name" value="HTH_GNTR"/>
    <property type="match status" value="1"/>
</dbReference>
<dbReference type="SMART" id="SM00345">
    <property type="entry name" value="HTH_GNTR"/>
    <property type="match status" value="1"/>
</dbReference>
<keyword evidence="4" id="KW-0238">DNA-binding</keyword>
<dbReference type="PANTHER" id="PTHR46577">
    <property type="entry name" value="HTH-TYPE TRANSCRIPTIONAL REGULATORY PROTEIN GABR"/>
    <property type="match status" value="1"/>
</dbReference>
<evidence type="ECO:0000313" key="7">
    <source>
        <dbReference type="EMBL" id="RXG83890.1"/>
    </source>
</evidence>
<evidence type="ECO:0000313" key="8">
    <source>
        <dbReference type="Proteomes" id="UP000290174"/>
    </source>
</evidence>
<comment type="caution">
    <text evidence="7">The sequence shown here is derived from an EMBL/GenBank/DDBJ whole genome shotgun (WGS) entry which is preliminary data.</text>
</comment>
<dbReference type="InterPro" id="IPR000524">
    <property type="entry name" value="Tscrpt_reg_HTH_GntR"/>
</dbReference>
<organism evidence="7 8">
    <name type="scientific">Bradyrhizobium zhanjiangense</name>
    <dbReference type="NCBI Taxonomy" id="1325107"/>
    <lineage>
        <taxon>Bacteria</taxon>
        <taxon>Pseudomonadati</taxon>
        <taxon>Pseudomonadota</taxon>
        <taxon>Alphaproteobacteria</taxon>
        <taxon>Hyphomicrobiales</taxon>
        <taxon>Nitrobacteraceae</taxon>
        <taxon>Bradyrhizobium</taxon>
    </lineage>
</organism>
<dbReference type="RefSeq" id="WP_128957313.1">
    <property type="nucleotide sequence ID" value="NZ_RKMK01000089.1"/>
</dbReference>
<keyword evidence="5" id="KW-0804">Transcription</keyword>
<gene>
    <name evidence="7" type="ORF">EAS61_40600</name>
</gene>
<keyword evidence="7" id="KW-0808">Transferase</keyword>
<dbReference type="InterPro" id="IPR004839">
    <property type="entry name" value="Aminotransferase_I/II_large"/>
</dbReference>
<keyword evidence="3" id="KW-0805">Transcription regulation</keyword>
<proteinExistence type="inferred from homology"/>
<dbReference type="GO" id="GO:0008483">
    <property type="term" value="F:transaminase activity"/>
    <property type="evidence" value="ECO:0007669"/>
    <property type="project" value="UniProtKB-KW"/>
</dbReference>
<dbReference type="Proteomes" id="UP000290174">
    <property type="component" value="Unassembled WGS sequence"/>
</dbReference>
<evidence type="ECO:0000256" key="3">
    <source>
        <dbReference type="ARBA" id="ARBA00023015"/>
    </source>
</evidence>
<dbReference type="AlphaFoldDB" id="A0A4Q0Q6J4"/>
<dbReference type="SUPFAM" id="SSF53383">
    <property type="entry name" value="PLP-dependent transferases"/>
    <property type="match status" value="1"/>
</dbReference>
<evidence type="ECO:0000256" key="4">
    <source>
        <dbReference type="ARBA" id="ARBA00023125"/>
    </source>
</evidence>
<dbReference type="EMBL" id="RKMK01000089">
    <property type="protein sequence ID" value="RXG83890.1"/>
    <property type="molecule type" value="Genomic_DNA"/>
</dbReference>
<dbReference type="InterPro" id="IPR051446">
    <property type="entry name" value="HTH_trans_reg/aminotransferase"/>
</dbReference>
<dbReference type="Pfam" id="PF00392">
    <property type="entry name" value="GntR"/>
    <property type="match status" value="1"/>
</dbReference>
<dbReference type="CDD" id="cd07377">
    <property type="entry name" value="WHTH_GntR"/>
    <property type="match status" value="1"/>
</dbReference>
<accession>A0A4Q0Q6J4</accession>
<dbReference type="PANTHER" id="PTHR46577:SF1">
    <property type="entry name" value="HTH-TYPE TRANSCRIPTIONAL REGULATORY PROTEIN GABR"/>
    <property type="match status" value="1"/>
</dbReference>
<dbReference type="InterPro" id="IPR015424">
    <property type="entry name" value="PyrdxlP-dep_Trfase"/>
</dbReference>
<dbReference type="SUPFAM" id="SSF46785">
    <property type="entry name" value="Winged helix' DNA-binding domain"/>
    <property type="match status" value="1"/>
</dbReference>
<keyword evidence="2" id="KW-0663">Pyridoxal phosphate</keyword>
<dbReference type="GO" id="GO:0003700">
    <property type="term" value="F:DNA-binding transcription factor activity"/>
    <property type="evidence" value="ECO:0007669"/>
    <property type="project" value="InterPro"/>
</dbReference>
<name>A0A4Q0Q6J4_9BRAD</name>
<dbReference type="Gene3D" id="1.10.10.10">
    <property type="entry name" value="Winged helix-like DNA-binding domain superfamily/Winged helix DNA-binding domain"/>
    <property type="match status" value="1"/>
</dbReference>
<reference evidence="7 8" key="1">
    <citation type="submission" date="2018-11" db="EMBL/GenBank/DDBJ databases">
        <title>Bradyrhizobium sp. nov., isolated from effective nodules of peanut in China.</title>
        <authorList>
            <person name="Li Y."/>
        </authorList>
    </citation>
    <scope>NUCLEOTIDE SEQUENCE [LARGE SCALE GENOMIC DNA]</scope>
    <source>
        <strain evidence="7 8">CCBAU 51770</strain>
    </source>
</reference>
<keyword evidence="7" id="KW-0032">Aminotransferase</keyword>
<protein>
    <submittedName>
        <fullName evidence="7">PLP-dependent aminotransferase family protein</fullName>
    </submittedName>
</protein>
<evidence type="ECO:0000256" key="2">
    <source>
        <dbReference type="ARBA" id="ARBA00022898"/>
    </source>
</evidence>
<dbReference type="InterPro" id="IPR036388">
    <property type="entry name" value="WH-like_DNA-bd_sf"/>
</dbReference>
<dbReference type="CDD" id="cd00609">
    <property type="entry name" value="AAT_like"/>
    <property type="match status" value="1"/>
</dbReference>
<dbReference type="InterPro" id="IPR036390">
    <property type="entry name" value="WH_DNA-bd_sf"/>
</dbReference>
<evidence type="ECO:0000256" key="1">
    <source>
        <dbReference type="ARBA" id="ARBA00005384"/>
    </source>
</evidence>
<dbReference type="Pfam" id="PF00155">
    <property type="entry name" value="Aminotran_1_2"/>
    <property type="match status" value="1"/>
</dbReference>
<evidence type="ECO:0000256" key="5">
    <source>
        <dbReference type="ARBA" id="ARBA00023163"/>
    </source>
</evidence>
<sequence length="455" mass="49329">MNLDIELQENSDRPVYRLIASQLAEKIRKGELAVGTRLPNHRSLAAQLRVAVGTVSRAYQELQAANLLVSGPGRGTFVSGNRDAPAGSEEVIDLRNYSAATNYFSQELASTLMELAANPSALPSSYKSSQGPLADREAGALWLERTSGAAVAPENIVITNGVQHALLCCLGSLLKAGDFVITESLTYPGLMATAEFLGLKLCGVEIDHEGFVPEALAGALRNSAVKAVVTVPRLHNPTTACASPSRRKDLLEIFSRFDGYVLEDDVYGCFLGPSQELYFNHLDERAILLSSLSKGLAPSLRVGYAALKSERIQEVVRGVRASAWMAPPISVLVASKMIHSGSAFRILNQNSRELSIRNRVAMRIFGEDQISGIPNGPHVWVRLPQPWSMEKFLVGCLKRGVQVQPASEFALTRTADQQSFRVNIGAARSVRDLETALSKLLELMERGPSSLDTFA</sequence>
<dbReference type="GO" id="GO:0030170">
    <property type="term" value="F:pyridoxal phosphate binding"/>
    <property type="evidence" value="ECO:0007669"/>
    <property type="project" value="InterPro"/>
</dbReference>
<dbReference type="Gene3D" id="3.40.640.10">
    <property type="entry name" value="Type I PLP-dependent aspartate aminotransferase-like (Major domain)"/>
    <property type="match status" value="1"/>
</dbReference>